<dbReference type="Proteomes" id="UP000469430">
    <property type="component" value="Unassembled WGS sequence"/>
</dbReference>
<dbReference type="AlphaFoldDB" id="A0A6I4TN12"/>
<accession>A0A6I4TN12</accession>
<feature type="signal peptide" evidence="1">
    <location>
        <begin position="1"/>
        <end position="29"/>
    </location>
</feature>
<dbReference type="RefSeq" id="WP_161389188.1">
    <property type="nucleotide sequence ID" value="NZ_JBHSCP010000001.1"/>
</dbReference>
<evidence type="ECO:0000256" key="1">
    <source>
        <dbReference type="SAM" id="SignalP"/>
    </source>
</evidence>
<gene>
    <name evidence="2" type="ORF">GRI97_00395</name>
</gene>
<dbReference type="SMART" id="SM00671">
    <property type="entry name" value="SEL1"/>
    <property type="match status" value="1"/>
</dbReference>
<organism evidence="2 3">
    <name type="scientific">Croceibacterium xixiisoli</name>
    <dbReference type="NCBI Taxonomy" id="1476466"/>
    <lineage>
        <taxon>Bacteria</taxon>
        <taxon>Pseudomonadati</taxon>
        <taxon>Pseudomonadota</taxon>
        <taxon>Alphaproteobacteria</taxon>
        <taxon>Sphingomonadales</taxon>
        <taxon>Erythrobacteraceae</taxon>
        <taxon>Croceibacterium</taxon>
    </lineage>
</organism>
<comment type="caution">
    <text evidence="2">The sequence shown here is derived from an EMBL/GenBank/DDBJ whole genome shotgun (WGS) entry which is preliminary data.</text>
</comment>
<evidence type="ECO:0000313" key="3">
    <source>
        <dbReference type="Proteomes" id="UP000469430"/>
    </source>
</evidence>
<dbReference type="SUPFAM" id="SSF81901">
    <property type="entry name" value="HCP-like"/>
    <property type="match status" value="1"/>
</dbReference>
<proteinExistence type="predicted"/>
<sequence>MADGMMGRIRLWPIILLLAAFLPASAAWAADDTGAELSPRYVQAAEGCARGNQNNCLTALINYARDVSNEDLGPVIAMLRQHCTAEVVTACSALADAYKPFSNSSVEGSIQVGINDPVRRREALNMGCGAVIATYNTCGRLADLLAEAGDRAGASAAHERACRYARSLADADRIYLSDWDCYNAAKYALAETRDYAVAQREFTIVCSGDTAGLAPYGCKYLGRIYEGGLGVPADPDAARDYYAQSCFHPRAADADGEGCLLYGKRLIADRQRPALRSGDVAESAGPGTPIAQAALEQASRAFQRGCATDIPLACEANEALLQRQLAGELGYQIARCFVRAPGGPATTARQCRAITRFPNHEGRTEDADSLSETIYVWPDQERTVLRQDGGRWLINGHAAEGPARSAGFNCFTNVTTNRQFCVESVAG</sequence>
<evidence type="ECO:0008006" key="4">
    <source>
        <dbReference type="Google" id="ProtNLM"/>
    </source>
</evidence>
<keyword evidence="1" id="KW-0732">Signal</keyword>
<dbReference type="OrthoDB" id="7426224at2"/>
<dbReference type="EMBL" id="WTYJ01000001">
    <property type="protein sequence ID" value="MXO97445.1"/>
    <property type="molecule type" value="Genomic_DNA"/>
</dbReference>
<evidence type="ECO:0000313" key="2">
    <source>
        <dbReference type="EMBL" id="MXO97445.1"/>
    </source>
</evidence>
<keyword evidence="3" id="KW-1185">Reference proteome</keyword>
<name>A0A6I4TN12_9SPHN</name>
<reference evidence="2 3" key="1">
    <citation type="submission" date="2019-12" db="EMBL/GenBank/DDBJ databases">
        <title>Genomic-based taxomic classification of the family Erythrobacteraceae.</title>
        <authorList>
            <person name="Xu L."/>
        </authorList>
    </citation>
    <scope>NUCLEOTIDE SEQUENCE [LARGE SCALE GENOMIC DNA]</scope>
    <source>
        <strain evidence="2 3">S36</strain>
    </source>
</reference>
<feature type="chain" id="PRO_5026053332" description="Beta-lactamase" evidence="1">
    <location>
        <begin position="30"/>
        <end position="427"/>
    </location>
</feature>
<dbReference type="InterPro" id="IPR006597">
    <property type="entry name" value="Sel1-like"/>
</dbReference>
<protein>
    <recommendedName>
        <fullName evidence="4">Beta-lactamase</fullName>
    </recommendedName>
</protein>